<dbReference type="NCBIfam" id="TIGR01493">
    <property type="entry name" value="HAD-SF-IA-v2"/>
    <property type="match status" value="1"/>
</dbReference>
<dbReference type="PRINTS" id="PR00413">
    <property type="entry name" value="HADHALOGNASE"/>
</dbReference>
<dbReference type="SFLD" id="SFLDS00003">
    <property type="entry name" value="Haloacid_Dehalogenase"/>
    <property type="match status" value="1"/>
</dbReference>
<gene>
    <name evidence="3" type="ORF">SAMN05216197_11378</name>
</gene>
<dbReference type="InterPro" id="IPR036412">
    <property type="entry name" value="HAD-like_sf"/>
</dbReference>
<accession>A0A1I0EFY7</accession>
<dbReference type="Pfam" id="PF13419">
    <property type="entry name" value="HAD_2"/>
    <property type="match status" value="1"/>
</dbReference>
<organism evidence="3 4">
    <name type="scientific">Pseudomonas graminis</name>
    <dbReference type="NCBI Taxonomy" id="158627"/>
    <lineage>
        <taxon>Bacteria</taxon>
        <taxon>Pseudomonadati</taxon>
        <taxon>Pseudomonadota</taxon>
        <taxon>Gammaproteobacteria</taxon>
        <taxon>Pseudomonadales</taxon>
        <taxon>Pseudomonadaceae</taxon>
        <taxon>Pseudomonas</taxon>
    </lineage>
</organism>
<dbReference type="EMBL" id="FOHW01000013">
    <property type="protein sequence ID" value="SET43757.1"/>
    <property type="molecule type" value="Genomic_DNA"/>
</dbReference>
<evidence type="ECO:0000313" key="4">
    <source>
        <dbReference type="Proteomes" id="UP000182332"/>
    </source>
</evidence>
<protein>
    <submittedName>
        <fullName evidence="3">2-haloalkanoic acid dehalogenase, type II</fullName>
    </submittedName>
</protein>
<dbReference type="OrthoDB" id="148966at2"/>
<dbReference type="InterPro" id="IPR023198">
    <property type="entry name" value="PGP-like_dom2"/>
</dbReference>
<dbReference type="InterPro" id="IPR023214">
    <property type="entry name" value="HAD_sf"/>
</dbReference>
<dbReference type="InterPro" id="IPR006439">
    <property type="entry name" value="HAD-SF_hydro_IA"/>
</dbReference>
<proteinExistence type="predicted"/>
<name>A0A1I0EFY7_9PSED</name>
<dbReference type="SUPFAM" id="SSF56784">
    <property type="entry name" value="HAD-like"/>
    <property type="match status" value="1"/>
</dbReference>
<dbReference type="SFLD" id="SFLDG01129">
    <property type="entry name" value="C1.5:_HAD__Beta-PGM__Phosphata"/>
    <property type="match status" value="1"/>
</dbReference>
<sequence length="232" mass="25185">MTTDTPSPLHPTAPIQLVLFDLLTALLDSWTLWNSVAGSEELGRTWRMAYLKATYGCGRYRPYDTLVEEAALEVGLGKHAAAELDRRFGELQPWPEARAVLESLKPHYKLGIVTNCSERLGQLAADVLGIPFDVVVTSEKAGFYKPDPAPYRLALDTLGVDASHAVFVAGSAYDLFGTAKVGLPTIWHNRLGLPAPEGAPAPLIMRPTLETLAADLAEMTATKSANRPGRFK</sequence>
<dbReference type="RefSeq" id="WP_074889250.1">
    <property type="nucleotide sequence ID" value="NZ_FOHW01000013.1"/>
</dbReference>
<dbReference type="PANTHER" id="PTHR43316">
    <property type="entry name" value="HYDROLASE, HALOACID DELAHOGENASE-RELATED"/>
    <property type="match status" value="1"/>
</dbReference>
<keyword evidence="2" id="KW-0378">Hydrolase</keyword>
<dbReference type="InterPro" id="IPR041492">
    <property type="entry name" value="HAD_2"/>
</dbReference>
<dbReference type="NCBIfam" id="TIGR01549">
    <property type="entry name" value="HAD-SF-IA-v1"/>
    <property type="match status" value="1"/>
</dbReference>
<evidence type="ECO:0000256" key="2">
    <source>
        <dbReference type="ARBA" id="ARBA00022801"/>
    </source>
</evidence>
<dbReference type="PANTHER" id="PTHR43316:SF3">
    <property type="entry name" value="HALOACID DEHALOGENASE, TYPE II (AFU_ORTHOLOGUE AFUA_2G07750)-RELATED"/>
    <property type="match status" value="1"/>
</dbReference>
<dbReference type="InterPro" id="IPR051540">
    <property type="entry name" value="S-2-haloacid_dehalogenase"/>
</dbReference>
<dbReference type="Proteomes" id="UP000182332">
    <property type="component" value="Unassembled WGS sequence"/>
</dbReference>
<evidence type="ECO:0000256" key="1">
    <source>
        <dbReference type="ARBA" id="ARBA00001946"/>
    </source>
</evidence>
<dbReference type="Gene3D" id="1.10.150.240">
    <property type="entry name" value="Putative phosphatase, domain 2"/>
    <property type="match status" value="1"/>
</dbReference>
<dbReference type="AlphaFoldDB" id="A0A1I0EFY7"/>
<dbReference type="Gene3D" id="3.40.50.1000">
    <property type="entry name" value="HAD superfamily/HAD-like"/>
    <property type="match status" value="1"/>
</dbReference>
<reference evidence="3 4" key="1">
    <citation type="submission" date="2016-10" db="EMBL/GenBank/DDBJ databases">
        <authorList>
            <person name="de Groot N.N."/>
        </authorList>
    </citation>
    <scope>NUCLEOTIDE SEQUENCE [LARGE SCALE GENOMIC DNA]</scope>
    <source>
        <strain evidence="3 4">DSM 11363</strain>
    </source>
</reference>
<dbReference type="GO" id="GO:0016787">
    <property type="term" value="F:hydrolase activity"/>
    <property type="evidence" value="ECO:0007669"/>
    <property type="project" value="UniProtKB-KW"/>
</dbReference>
<comment type="cofactor">
    <cofactor evidence="1">
        <name>Mg(2+)</name>
        <dbReference type="ChEBI" id="CHEBI:18420"/>
    </cofactor>
</comment>
<evidence type="ECO:0000313" key="3">
    <source>
        <dbReference type="EMBL" id="SET43757.1"/>
    </source>
</evidence>